<name>A0A1H0ZXV8_9ACTN</name>
<evidence type="ECO:0000256" key="1">
    <source>
        <dbReference type="SAM" id="MobiDB-lite"/>
    </source>
</evidence>
<feature type="compositionally biased region" description="Low complexity" evidence="1">
    <location>
        <begin position="72"/>
        <end position="85"/>
    </location>
</feature>
<reference evidence="3 4" key="1">
    <citation type="submission" date="2016-10" db="EMBL/GenBank/DDBJ databases">
        <authorList>
            <person name="de Groot N.N."/>
        </authorList>
    </citation>
    <scope>NUCLEOTIDE SEQUENCE [LARGE SCALE GENOMIC DNA]</scope>
    <source>
        <strain evidence="3 4">DSM 43794</strain>
    </source>
</reference>
<keyword evidence="2" id="KW-1133">Transmembrane helix</keyword>
<keyword evidence="2" id="KW-0812">Transmembrane</keyword>
<dbReference type="EMBL" id="FNKK01000002">
    <property type="protein sequence ID" value="SDQ31846.1"/>
    <property type="molecule type" value="Genomic_DNA"/>
</dbReference>
<evidence type="ECO:0000256" key="2">
    <source>
        <dbReference type="SAM" id="Phobius"/>
    </source>
</evidence>
<dbReference type="InterPro" id="IPR021401">
    <property type="entry name" value="DUF3040"/>
</dbReference>
<protein>
    <recommendedName>
        <fullName evidence="5">DUF3040 domain-containing protein</fullName>
    </recommendedName>
</protein>
<sequence length="137" mass="14703">MPLTRRERRILRDIEADLIKDDPEFVRRMSANELEGEVSPHRLVMIGLAVLGLCIMLPLLLSAFTSPAVCVPSTTGSPSGAASSAPPVPGDRPAPGERPGVSFDGTQPDRRAEQPPQRPPGDAAGQTKVESRRVVCR</sequence>
<dbReference type="Proteomes" id="UP000217103">
    <property type="component" value="Unassembled WGS sequence"/>
</dbReference>
<dbReference type="RefSeq" id="WP_093256877.1">
    <property type="nucleotide sequence ID" value="NZ_FNKK01000002.1"/>
</dbReference>
<gene>
    <name evidence="3" type="ORF">SAMN04489764_0187</name>
</gene>
<proteinExistence type="predicted"/>
<evidence type="ECO:0000313" key="3">
    <source>
        <dbReference type="EMBL" id="SDQ31846.1"/>
    </source>
</evidence>
<feature type="transmembrane region" description="Helical" evidence="2">
    <location>
        <begin position="43"/>
        <end position="64"/>
    </location>
</feature>
<dbReference type="Pfam" id="PF11239">
    <property type="entry name" value="DUF3040"/>
    <property type="match status" value="1"/>
</dbReference>
<feature type="region of interest" description="Disordered" evidence="1">
    <location>
        <begin position="70"/>
        <end position="137"/>
    </location>
</feature>
<evidence type="ECO:0008006" key="5">
    <source>
        <dbReference type="Google" id="ProtNLM"/>
    </source>
</evidence>
<dbReference type="AlphaFoldDB" id="A0A1H0ZXV8"/>
<keyword evidence="2" id="KW-0472">Membrane</keyword>
<dbReference type="OrthoDB" id="3543344at2"/>
<accession>A0A1H0ZXV8</accession>
<evidence type="ECO:0000313" key="4">
    <source>
        <dbReference type="Proteomes" id="UP000217103"/>
    </source>
</evidence>
<keyword evidence="4" id="KW-1185">Reference proteome</keyword>
<organism evidence="3 4">
    <name type="scientific">Thermostaphylospora chromogena</name>
    <dbReference type="NCBI Taxonomy" id="35622"/>
    <lineage>
        <taxon>Bacteria</taxon>
        <taxon>Bacillati</taxon>
        <taxon>Actinomycetota</taxon>
        <taxon>Actinomycetes</taxon>
        <taxon>Streptosporangiales</taxon>
        <taxon>Thermomonosporaceae</taxon>
        <taxon>Thermostaphylospora</taxon>
    </lineage>
</organism>